<dbReference type="PANTHER" id="PTHR30346">
    <property type="entry name" value="TRANSCRIPTIONAL DUAL REGULATOR HCAR-RELATED"/>
    <property type="match status" value="1"/>
</dbReference>
<comment type="similarity">
    <text evidence="1">Belongs to the LysR transcriptional regulatory family.</text>
</comment>
<dbReference type="GO" id="GO:0003700">
    <property type="term" value="F:DNA-binding transcription factor activity"/>
    <property type="evidence" value="ECO:0007669"/>
    <property type="project" value="InterPro"/>
</dbReference>
<dbReference type="AlphaFoldDB" id="A0A4R3N713"/>
<dbReference type="SUPFAM" id="SSF46785">
    <property type="entry name" value="Winged helix' DNA-binding domain"/>
    <property type="match status" value="1"/>
</dbReference>
<protein>
    <submittedName>
        <fullName evidence="6">LysR family hydrogen peroxide-inducible transcriptional activator</fullName>
    </submittedName>
</protein>
<dbReference type="SUPFAM" id="SSF53850">
    <property type="entry name" value="Periplasmic binding protein-like II"/>
    <property type="match status" value="1"/>
</dbReference>
<dbReference type="GO" id="GO:0032993">
    <property type="term" value="C:protein-DNA complex"/>
    <property type="evidence" value="ECO:0007669"/>
    <property type="project" value="TreeGrafter"/>
</dbReference>
<dbReference type="InterPro" id="IPR000847">
    <property type="entry name" value="LysR_HTH_N"/>
</dbReference>
<dbReference type="FunFam" id="1.10.10.10:FF:000001">
    <property type="entry name" value="LysR family transcriptional regulator"/>
    <property type="match status" value="1"/>
</dbReference>
<dbReference type="Proteomes" id="UP000295414">
    <property type="component" value="Unassembled WGS sequence"/>
</dbReference>
<dbReference type="Gene3D" id="3.40.190.10">
    <property type="entry name" value="Periplasmic binding protein-like II"/>
    <property type="match status" value="2"/>
</dbReference>
<dbReference type="InterPro" id="IPR036390">
    <property type="entry name" value="WH_DNA-bd_sf"/>
</dbReference>
<gene>
    <name evidence="6" type="ORF">EDC34_103250</name>
</gene>
<evidence type="ECO:0000259" key="5">
    <source>
        <dbReference type="PROSITE" id="PS50931"/>
    </source>
</evidence>
<organism evidence="6 7">
    <name type="scientific">Thermomonas haemolytica</name>
    <dbReference type="NCBI Taxonomy" id="141949"/>
    <lineage>
        <taxon>Bacteria</taxon>
        <taxon>Pseudomonadati</taxon>
        <taxon>Pseudomonadota</taxon>
        <taxon>Gammaproteobacteria</taxon>
        <taxon>Lysobacterales</taxon>
        <taxon>Lysobacteraceae</taxon>
        <taxon>Thermomonas</taxon>
    </lineage>
</organism>
<name>A0A4R3N713_9GAMM</name>
<evidence type="ECO:0000256" key="2">
    <source>
        <dbReference type="ARBA" id="ARBA00023015"/>
    </source>
</evidence>
<comment type="caution">
    <text evidence="6">The sequence shown here is derived from an EMBL/GenBank/DDBJ whole genome shotgun (WGS) entry which is preliminary data.</text>
</comment>
<evidence type="ECO:0000313" key="6">
    <source>
        <dbReference type="EMBL" id="TCT24905.1"/>
    </source>
</evidence>
<dbReference type="InterPro" id="IPR036388">
    <property type="entry name" value="WH-like_DNA-bd_sf"/>
</dbReference>
<evidence type="ECO:0000256" key="3">
    <source>
        <dbReference type="ARBA" id="ARBA00023125"/>
    </source>
</evidence>
<proteinExistence type="inferred from homology"/>
<dbReference type="Pfam" id="PF03466">
    <property type="entry name" value="LysR_substrate"/>
    <property type="match status" value="1"/>
</dbReference>
<reference evidence="6 7" key="1">
    <citation type="submission" date="2019-03" db="EMBL/GenBank/DDBJ databases">
        <title>Genomic Encyclopedia of Type Strains, Phase IV (KMG-IV): sequencing the most valuable type-strain genomes for metagenomic binning, comparative biology and taxonomic classification.</title>
        <authorList>
            <person name="Goeker M."/>
        </authorList>
    </citation>
    <scope>NUCLEOTIDE SEQUENCE [LARGE SCALE GENOMIC DNA]</scope>
    <source>
        <strain evidence="6 7">DSM 13605</strain>
    </source>
</reference>
<keyword evidence="3" id="KW-0238">DNA-binding</keyword>
<dbReference type="CDD" id="cd08411">
    <property type="entry name" value="PBP2_OxyR"/>
    <property type="match status" value="1"/>
</dbReference>
<keyword evidence="2" id="KW-0805">Transcription regulation</keyword>
<dbReference type="GO" id="GO:0003677">
    <property type="term" value="F:DNA binding"/>
    <property type="evidence" value="ECO:0007669"/>
    <property type="project" value="UniProtKB-KW"/>
</dbReference>
<feature type="domain" description="HTH lysR-type" evidence="5">
    <location>
        <begin position="8"/>
        <end position="65"/>
    </location>
</feature>
<keyword evidence="4" id="KW-0804">Transcription</keyword>
<evidence type="ECO:0000256" key="4">
    <source>
        <dbReference type="ARBA" id="ARBA00023163"/>
    </source>
</evidence>
<sequence length="314" mass="34388">MFAMSALPNLRHLRYLVALHDHLNFGRAAAACFVTQSTLSAGIRELEAQLGAQVAERSKRSVVITPLGHRLVARARLLLREAEALVAMAAEDGNPMAGTIDLGVLPTIGPFLLPRLIPALGRQFPQLRLALREDKTGNLLDQLAEGRLDLVLMAFPYDTPGMETRMLFDDAYRFATRKDDAPRPVKGKRFDLQAQIDERNLLLLEHDHCLHSHALPALQHAAEVGRVNFSSTSLHTLVAMVSEGMGATFLPDLAITGGILKGTSVVVQPLGDAASARTIGLCWRRNAARRETFVQLGDFLHAWAARHVKPWAPA</sequence>
<dbReference type="Pfam" id="PF00126">
    <property type="entry name" value="HTH_1"/>
    <property type="match status" value="1"/>
</dbReference>
<dbReference type="PROSITE" id="PS50931">
    <property type="entry name" value="HTH_LYSR"/>
    <property type="match status" value="1"/>
</dbReference>
<dbReference type="InterPro" id="IPR005119">
    <property type="entry name" value="LysR_subst-bd"/>
</dbReference>
<evidence type="ECO:0000313" key="7">
    <source>
        <dbReference type="Proteomes" id="UP000295414"/>
    </source>
</evidence>
<evidence type="ECO:0000256" key="1">
    <source>
        <dbReference type="ARBA" id="ARBA00009437"/>
    </source>
</evidence>
<accession>A0A4R3N713</accession>
<keyword evidence="7" id="KW-1185">Reference proteome</keyword>
<dbReference type="EMBL" id="SMAP01000003">
    <property type="protein sequence ID" value="TCT24905.1"/>
    <property type="molecule type" value="Genomic_DNA"/>
</dbReference>
<dbReference type="Gene3D" id="1.10.10.10">
    <property type="entry name" value="Winged helix-like DNA-binding domain superfamily/Winged helix DNA-binding domain"/>
    <property type="match status" value="1"/>
</dbReference>
<dbReference type="PANTHER" id="PTHR30346:SF10">
    <property type="entry name" value="TRANSCRIPTIONAL REGULATOR OF OXIDATIVE STRESS OXYR"/>
    <property type="match status" value="1"/>
</dbReference>